<name>A0A8G1EGR5_9EURY</name>
<dbReference type="InterPro" id="IPR006466">
    <property type="entry name" value="MiaB-like_arc_euk"/>
</dbReference>
<dbReference type="Gene3D" id="3.40.50.12160">
    <property type="entry name" value="Methylthiotransferase, N-terminal domain"/>
    <property type="match status" value="1"/>
</dbReference>
<keyword evidence="9 11" id="KW-0411">Iron-sulfur</keyword>
<dbReference type="EMBL" id="CP037968">
    <property type="protein sequence ID" value="QYZ80070.1"/>
    <property type="molecule type" value="Genomic_DNA"/>
</dbReference>
<dbReference type="OrthoDB" id="372134at2157"/>
<evidence type="ECO:0000256" key="8">
    <source>
        <dbReference type="ARBA" id="ARBA00023004"/>
    </source>
</evidence>
<keyword evidence="8 11" id="KW-0408">Iron</keyword>
<dbReference type="GO" id="GO:0046872">
    <property type="term" value="F:metal ion binding"/>
    <property type="evidence" value="ECO:0007669"/>
    <property type="project" value="UniProtKB-UniRule"/>
</dbReference>
<dbReference type="SFLD" id="SFLDG01082">
    <property type="entry name" value="B12-binding_domain_containing"/>
    <property type="match status" value="1"/>
</dbReference>
<sequence>MDEFRDRRVWIETYGCTYNQADSHRLAGILEGQGCQIVDDPAAADLVVVNTCIVIGRTERHMLRRIRACADRDLVVTGCMPVVMGEAVLAAAPHARLVLPAEIDRRWPAGCAQTGGAVGILQISSGCVGRCAYCITRAARGRLQSRPADRVCEDLAALVAGGVAEVQVTAQDVSAWGLETGDGRLPDLVRAMTAVPGEFRLRLGMMNPATALDSLDALVEACRNEKVFSFVHLPVQSGCDRVLASMRRGNTVAEFEEVVAAFRAGVPGVRVCTDLIVGYPTETEEDFEETLAMVERVRPDKVNITRYSVRPGTPAADLKQIPGRVVKARSRRLDAAVKRIFSEKNEAVLGQVVRAVVVGQKRPGSVVARDQAYREIVVQGDLKPGTWVEVEVTGNRTVYLTGRLNEGSTYSDRSNSVPTEH</sequence>
<dbReference type="GO" id="GO:0051539">
    <property type="term" value="F:4 iron, 4 sulfur cluster binding"/>
    <property type="evidence" value="ECO:0007669"/>
    <property type="project" value="UniProtKB-UniRule"/>
</dbReference>
<evidence type="ECO:0000256" key="10">
    <source>
        <dbReference type="ARBA" id="ARBA00051661"/>
    </source>
</evidence>
<dbReference type="Pfam" id="PF00919">
    <property type="entry name" value="UPF0004"/>
    <property type="match status" value="1"/>
</dbReference>
<dbReference type="KEGG" id="mfk:E2N92_11855"/>
<dbReference type="CDD" id="cd01335">
    <property type="entry name" value="Radical_SAM"/>
    <property type="match status" value="1"/>
</dbReference>
<feature type="domain" description="MTTase N-terminal" evidence="13">
    <location>
        <begin position="7"/>
        <end position="116"/>
    </location>
</feature>
<keyword evidence="6 11" id="KW-0819">tRNA processing</keyword>
<dbReference type="InterPro" id="IPR013848">
    <property type="entry name" value="Methylthiotransferase_N"/>
</dbReference>
<dbReference type="InterPro" id="IPR005839">
    <property type="entry name" value="Methylthiotransferase"/>
</dbReference>
<accession>A0A8G1EGR5</accession>
<dbReference type="SFLD" id="SFLDS00029">
    <property type="entry name" value="Radical_SAM"/>
    <property type="match status" value="1"/>
</dbReference>
<dbReference type="InterPro" id="IPR058240">
    <property type="entry name" value="rSAM_sf"/>
</dbReference>
<evidence type="ECO:0000313" key="15">
    <source>
        <dbReference type="EMBL" id="QYZ80070.1"/>
    </source>
</evidence>
<evidence type="ECO:0000256" key="2">
    <source>
        <dbReference type="ARBA" id="ARBA00008616"/>
    </source>
</evidence>
<evidence type="ECO:0000313" key="16">
    <source>
        <dbReference type="Proteomes" id="UP000826709"/>
    </source>
</evidence>
<dbReference type="InterPro" id="IPR023404">
    <property type="entry name" value="rSAM_horseshoe"/>
</dbReference>
<dbReference type="PANTHER" id="PTHR11918:SF45">
    <property type="entry name" value="THREONYLCARBAMOYLADENOSINE TRNA METHYLTHIOTRANSFERASE"/>
    <property type="match status" value="1"/>
</dbReference>
<comment type="function">
    <text evidence="1 11">Catalyzes the methylthiolation of N6-threonylcarbamoyladenosine (t(6)A), leading to the formation of 2-methylthio-N6-threonylcarbamoyladenosine (ms(2)t(6)A) at position 37 in tRNAs that read codons beginning with adenine.</text>
</comment>
<keyword evidence="7 11" id="KW-0479">Metal-binding</keyword>
<keyword evidence="4 11" id="KW-0808">Transferase</keyword>
<feature type="domain" description="TRAM" evidence="12">
    <location>
        <begin position="346"/>
        <end position="406"/>
    </location>
</feature>
<comment type="similarity">
    <text evidence="2 11">Belongs to the methylthiotransferase family. CDKAL1 subfamily.</text>
</comment>
<evidence type="ECO:0000256" key="6">
    <source>
        <dbReference type="ARBA" id="ARBA00022694"/>
    </source>
</evidence>
<dbReference type="NCBIfam" id="TIGR00089">
    <property type="entry name" value="MiaB/RimO family radical SAM methylthiotransferase"/>
    <property type="match status" value="1"/>
</dbReference>
<dbReference type="GO" id="GO:0035598">
    <property type="term" value="F:tRNA (N(6)-L-threonylcarbamoyladenosine(37)-C(2))-methylthiotransferase activity"/>
    <property type="evidence" value="ECO:0007669"/>
    <property type="project" value="UniProtKB-UniRule"/>
</dbReference>
<organism evidence="15 16">
    <name type="scientific">Methanofollis formosanus</name>
    <dbReference type="NCBI Taxonomy" id="299308"/>
    <lineage>
        <taxon>Archaea</taxon>
        <taxon>Methanobacteriati</taxon>
        <taxon>Methanobacteriota</taxon>
        <taxon>Stenosarchaea group</taxon>
        <taxon>Methanomicrobia</taxon>
        <taxon>Methanomicrobiales</taxon>
        <taxon>Methanomicrobiaceae</taxon>
        <taxon>Methanofollis</taxon>
    </lineage>
</organism>
<reference evidence="15" key="2">
    <citation type="submission" date="2019-03" db="EMBL/GenBank/DDBJ databases">
        <authorList>
            <person name="Chen S.-C."/>
            <person name="Wu S.-Y."/>
            <person name="Lai M.-C."/>
        </authorList>
    </citation>
    <scope>NUCLEOTIDE SEQUENCE</scope>
    <source>
        <strain evidence="15">ML15</strain>
    </source>
</reference>
<keyword evidence="16" id="KW-1185">Reference proteome</keyword>
<dbReference type="InterPro" id="IPR038135">
    <property type="entry name" value="Methylthiotransferase_N_sf"/>
</dbReference>
<dbReference type="Pfam" id="PF01938">
    <property type="entry name" value="TRAM"/>
    <property type="match status" value="1"/>
</dbReference>
<dbReference type="PROSITE" id="PS01278">
    <property type="entry name" value="MTTASE_RADICAL"/>
    <property type="match status" value="1"/>
</dbReference>
<dbReference type="RefSeq" id="WP_220681381.1">
    <property type="nucleotide sequence ID" value="NZ_CP037968.1"/>
</dbReference>
<dbReference type="Gene3D" id="3.80.30.20">
    <property type="entry name" value="tm_1862 like domain"/>
    <property type="match status" value="1"/>
</dbReference>
<comment type="cofactor">
    <cofactor evidence="11">
        <name>[4Fe-4S] cluster</name>
        <dbReference type="ChEBI" id="CHEBI:49883"/>
    </cofactor>
    <text evidence="11">Binds 1 or 2 [4Fe-4S] cluster. One cluster is coordinated with 3 cysteines and an exchangeable S-adenosyl-L-methionine.</text>
</comment>
<evidence type="ECO:0000256" key="1">
    <source>
        <dbReference type="ARBA" id="ARBA00002399"/>
    </source>
</evidence>
<dbReference type="InterPro" id="IPR020612">
    <property type="entry name" value="Methylthiotransferase_CS"/>
</dbReference>
<evidence type="ECO:0000259" key="12">
    <source>
        <dbReference type="PROSITE" id="PS50926"/>
    </source>
</evidence>
<evidence type="ECO:0000256" key="11">
    <source>
        <dbReference type="RuleBase" id="RU368081"/>
    </source>
</evidence>
<reference evidence="15" key="1">
    <citation type="journal article" date="2005" name="Int. J. Syst. Evol. Microbiol.">
        <title>Methanofollis formosanus sp. nov., isolated from a fish pond.</title>
        <authorList>
            <person name="Wu S.Y."/>
            <person name="Chen S.C."/>
            <person name="Lai M.C."/>
        </authorList>
    </citation>
    <scope>NUCLEOTIDE SEQUENCE</scope>
    <source>
        <strain evidence="15">ML15</strain>
    </source>
</reference>
<dbReference type="EC" id="2.8.4.5" evidence="11"/>
<evidence type="ECO:0000256" key="5">
    <source>
        <dbReference type="ARBA" id="ARBA00022691"/>
    </source>
</evidence>
<evidence type="ECO:0000256" key="7">
    <source>
        <dbReference type="ARBA" id="ARBA00022723"/>
    </source>
</evidence>
<proteinExistence type="inferred from homology"/>
<evidence type="ECO:0000259" key="14">
    <source>
        <dbReference type="PROSITE" id="PS51918"/>
    </source>
</evidence>
<dbReference type="PANTHER" id="PTHR11918">
    <property type="entry name" value="RADICAL SAM PROTEINS"/>
    <property type="match status" value="1"/>
</dbReference>
<dbReference type="PROSITE" id="PS51918">
    <property type="entry name" value="RADICAL_SAM"/>
    <property type="match status" value="1"/>
</dbReference>
<dbReference type="AlphaFoldDB" id="A0A8G1EGR5"/>
<dbReference type="InterPro" id="IPR006638">
    <property type="entry name" value="Elp3/MiaA/NifB-like_rSAM"/>
</dbReference>
<protein>
    <recommendedName>
        <fullName evidence="11">tRNA-t(6)A37 methylthiotransferase</fullName>
        <ecNumber evidence="11">2.8.4.5</ecNumber>
    </recommendedName>
</protein>
<evidence type="ECO:0000256" key="3">
    <source>
        <dbReference type="ARBA" id="ARBA00022485"/>
    </source>
</evidence>
<dbReference type="InterPro" id="IPR007197">
    <property type="entry name" value="rSAM"/>
</dbReference>
<dbReference type="NCBIfam" id="TIGR01578">
    <property type="entry name" value="MiaB-like-B"/>
    <property type="match status" value="1"/>
</dbReference>
<evidence type="ECO:0000259" key="13">
    <source>
        <dbReference type="PROSITE" id="PS51449"/>
    </source>
</evidence>
<dbReference type="PROSITE" id="PS51449">
    <property type="entry name" value="MTTASE_N"/>
    <property type="match status" value="1"/>
</dbReference>
<dbReference type="InterPro" id="IPR002792">
    <property type="entry name" value="TRAM_dom"/>
</dbReference>
<dbReference type="Pfam" id="PF04055">
    <property type="entry name" value="Radical_SAM"/>
    <property type="match status" value="1"/>
</dbReference>
<evidence type="ECO:0000256" key="4">
    <source>
        <dbReference type="ARBA" id="ARBA00022679"/>
    </source>
</evidence>
<gene>
    <name evidence="15" type="ORF">E2N92_11855</name>
</gene>
<keyword evidence="5 11" id="KW-0949">S-adenosyl-L-methionine</keyword>
<comment type="catalytic activity">
    <reaction evidence="10 11">
        <text>N(6)-L-threonylcarbamoyladenosine(37) in tRNA + (sulfur carrier)-SH + AH2 + 2 S-adenosyl-L-methionine = 2-methylsulfanyl-N(6)-L-threonylcarbamoyladenosine(37) in tRNA + (sulfur carrier)-H + 5'-deoxyadenosine + L-methionine + A + S-adenosyl-L-homocysteine + 2 H(+)</text>
        <dbReference type="Rhea" id="RHEA:37075"/>
        <dbReference type="Rhea" id="RHEA-COMP:10163"/>
        <dbReference type="Rhea" id="RHEA-COMP:11092"/>
        <dbReference type="Rhea" id="RHEA-COMP:14737"/>
        <dbReference type="Rhea" id="RHEA-COMP:14739"/>
        <dbReference type="ChEBI" id="CHEBI:13193"/>
        <dbReference type="ChEBI" id="CHEBI:15378"/>
        <dbReference type="ChEBI" id="CHEBI:17319"/>
        <dbReference type="ChEBI" id="CHEBI:17499"/>
        <dbReference type="ChEBI" id="CHEBI:29917"/>
        <dbReference type="ChEBI" id="CHEBI:57844"/>
        <dbReference type="ChEBI" id="CHEBI:57856"/>
        <dbReference type="ChEBI" id="CHEBI:59789"/>
        <dbReference type="ChEBI" id="CHEBI:64428"/>
        <dbReference type="ChEBI" id="CHEBI:74418"/>
        <dbReference type="ChEBI" id="CHEBI:74420"/>
        <dbReference type="EC" id="2.8.4.5"/>
    </reaction>
</comment>
<dbReference type="FunFam" id="3.80.30.20:FF:000002">
    <property type="entry name" value="threonylcarbamoyladenosine tRNA methylthiotransferase isoform X2"/>
    <property type="match status" value="1"/>
</dbReference>
<dbReference type="PROSITE" id="PS50926">
    <property type="entry name" value="TRAM"/>
    <property type="match status" value="1"/>
</dbReference>
<dbReference type="SMART" id="SM00729">
    <property type="entry name" value="Elp3"/>
    <property type="match status" value="1"/>
</dbReference>
<feature type="domain" description="Radical SAM core" evidence="14">
    <location>
        <begin position="113"/>
        <end position="344"/>
    </location>
</feature>
<evidence type="ECO:0000256" key="9">
    <source>
        <dbReference type="ARBA" id="ARBA00023014"/>
    </source>
</evidence>
<dbReference type="SUPFAM" id="SSF102114">
    <property type="entry name" value="Radical SAM enzymes"/>
    <property type="match status" value="1"/>
</dbReference>
<dbReference type="Proteomes" id="UP000826709">
    <property type="component" value="Chromosome"/>
</dbReference>
<keyword evidence="3 11" id="KW-0004">4Fe-4S</keyword>